<dbReference type="PROSITE" id="PS00455">
    <property type="entry name" value="AMP_BINDING"/>
    <property type="match status" value="3"/>
</dbReference>
<proteinExistence type="predicted"/>
<dbReference type="EMBL" id="CP094298">
    <property type="protein sequence ID" value="UNZ02418.1"/>
    <property type="molecule type" value="Genomic_DNA"/>
</dbReference>
<dbReference type="Proteomes" id="UP000829494">
    <property type="component" value="Chromosome"/>
</dbReference>
<evidence type="ECO:0000256" key="2">
    <source>
        <dbReference type="ARBA" id="ARBA00022450"/>
    </source>
</evidence>
<dbReference type="SMART" id="SM00823">
    <property type="entry name" value="PKS_PP"/>
    <property type="match status" value="3"/>
</dbReference>
<dbReference type="InterPro" id="IPR010071">
    <property type="entry name" value="AA_adenyl_dom"/>
</dbReference>
<evidence type="ECO:0000256" key="1">
    <source>
        <dbReference type="ARBA" id="ARBA00001957"/>
    </source>
</evidence>
<dbReference type="Pfam" id="PF00550">
    <property type="entry name" value="PP-binding"/>
    <property type="match status" value="3"/>
</dbReference>
<dbReference type="PANTHER" id="PTHR45527:SF1">
    <property type="entry name" value="FATTY ACID SYNTHASE"/>
    <property type="match status" value="1"/>
</dbReference>
<keyword evidence="5" id="KW-0045">Antibiotic biosynthesis</keyword>
<accession>A0ABY3YWR5</accession>
<feature type="region of interest" description="Disordered" evidence="6">
    <location>
        <begin position="992"/>
        <end position="1017"/>
    </location>
</feature>
<evidence type="ECO:0000256" key="5">
    <source>
        <dbReference type="ARBA" id="ARBA00023194"/>
    </source>
</evidence>
<keyword evidence="2" id="KW-0596">Phosphopantetheine</keyword>
<dbReference type="InterPro" id="IPR020806">
    <property type="entry name" value="PKS_PP-bd"/>
</dbReference>
<dbReference type="SUPFAM" id="SSF56801">
    <property type="entry name" value="Acetyl-CoA synthetase-like"/>
    <property type="match status" value="3"/>
</dbReference>
<dbReference type="Pfam" id="PF00668">
    <property type="entry name" value="Condensation"/>
    <property type="match status" value="5"/>
</dbReference>
<feature type="domain" description="Carrier" evidence="7">
    <location>
        <begin position="1014"/>
        <end position="1088"/>
    </location>
</feature>
<dbReference type="Gene3D" id="3.30.559.30">
    <property type="entry name" value="Nonribosomal peptide synthetase, condensation domain"/>
    <property type="match status" value="5"/>
</dbReference>
<dbReference type="Gene3D" id="3.40.50.980">
    <property type="match status" value="6"/>
</dbReference>
<dbReference type="InterPro" id="IPR025110">
    <property type="entry name" value="AMP-bd_C"/>
</dbReference>
<dbReference type="Gene3D" id="3.30.300.30">
    <property type="match status" value="3"/>
</dbReference>
<dbReference type="SUPFAM" id="SSF47336">
    <property type="entry name" value="ACP-like"/>
    <property type="match status" value="3"/>
</dbReference>
<evidence type="ECO:0000313" key="9">
    <source>
        <dbReference type="Proteomes" id="UP000829494"/>
    </source>
</evidence>
<dbReference type="InterPro" id="IPR006162">
    <property type="entry name" value="Ppantetheine_attach_site"/>
</dbReference>
<dbReference type="InterPro" id="IPR001242">
    <property type="entry name" value="Condensation_dom"/>
</dbReference>
<dbReference type="PROSITE" id="PS50075">
    <property type="entry name" value="CARRIER"/>
    <property type="match status" value="3"/>
</dbReference>
<evidence type="ECO:0000313" key="8">
    <source>
        <dbReference type="EMBL" id="UNZ02418.1"/>
    </source>
</evidence>
<feature type="domain" description="Carrier" evidence="7">
    <location>
        <begin position="2547"/>
        <end position="2621"/>
    </location>
</feature>
<dbReference type="NCBIfam" id="TIGR01733">
    <property type="entry name" value="AA-adenyl-dom"/>
    <property type="match status" value="3"/>
</dbReference>
<dbReference type="NCBIfam" id="NF003417">
    <property type="entry name" value="PRK04813.1"/>
    <property type="match status" value="3"/>
</dbReference>
<dbReference type="CDD" id="cd12117">
    <property type="entry name" value="A_NRPS_Srf_like"/>
    <property type="match status" value="1"/>
</dbReference>
<dbReference type="Gene3D" id="3.30.559.10">
    <property type="entry name" value="Chloramphenicol acetyltransferase-like domain"/>
    <property type="match status" value="5"/>
</dbReference>
<dbReference type="PROSITE" id="PS00012">
    <property type="entry name" value="PHOSPHOPANTETHEINE"/>
    <property type="match status" value="2"/>
</dbReference>
<evidence type="ECO:0000256" key="3">
    <source>
        <dbReference type="ARBA" id="ARBA00022553"/>
    </source>
</evidence>
<keyword evidence="3" id="KW-0597">Phosphoprotein</keyword>
<feature type="compositionally biased region" description="Low complexity" evidence="6">
    <location>
        <begin position="2540"/>
        <end position="2550"/>
    </location>
</feature>
<dbReference type="InterPro" id="IPR020845">
    <property type="entry name" value="AMP-binding_CS"/>
</dbReference>
<dbReference type="PANTHER" id="PTHR45527">
    <property type="entry name" value="NONRIBOSOMAL PEPTIDE SYNTHETASE"/>
    <property type="match status" value="1"/>
</dbReference>
<dbReference type="CDD" id="cd19534">
    <property type="entry name" value="E_NRPS"/>
    <property type="match status" value="2"/>
</dbReference>
<dbReference type="InterPro" id="IPR045851">
    <property type="entry name" value="AMP-bd_C_sf"/>
</dbReference>
<feature type="domain" description="Carrier" evidence="7">
    <location>
        <begin position="4074"/>
        <end position="4149"/>
    </location>
</feature>
<name>A0ABY3YWR5_STRRM</name>
<dbReference type="InterPro" id="IPR036736">
    <property type="entry name" value="ACP-like_sf"/>
</dbReference>
<organism evidence="8 9">
    <name type="scientific">Streptomyces rimosus subsp. rimosus</name>
    <dbReference type="NCBI Taxonomy" id="132474"/>
    <lineage>
        <taxon>Bacteria</taxon>
        <taxon>Bacillati</taxon>
        <taxon>Actinomycetota</taxon>
        <taxon>Actinomycetes</taxon>
        <taxon>Kitasatosporales</taxon>
        <taxon>Streptomycetaceae</taxon>
        <taxon>Streptomyces</taxon>
    </lineage>
</organism>
<dbReference type="InterPro" id="IPR023213">
    <property type="entry name" value="CAT-like_dom_sf"/>
</dbReference>
<dbReference type="Pfam" id="PF00501">
    <property type="entry name" value="AMP-binding"/>
    <property type="match status" value="3"/>
</dbReference>
<dbReference type="InterPro" id="IPR010060">
    <property type="entry name" value="NRPS_synth"/>
</dbReference>
<evidence type="ECO:0000256" key="4">
    <source>
        <dbReference type="ARBA" id="ARBA00022737"/>
    </source>
</evidence>
<dbReference type="InterPro" id="IPR000873">
    <property type="entry name" value="AMP-dep_synth/lig_dom"/>
</dbReference>
<dbReference type="SUPFAM" id="SSF52777">
    <property type="entry name" value="CoA-dependent acyltransferases"/>
    <property type="match status" value="10"/>
</dbReference>
<evidence type="ECO:0000259" key="7">
    <source>
        <dbReference type="PROSITE" id="PS50075"/>
    </source>
</evidence>
<dbReference type="CDD" id="cd05930">
    <property type="entry name" value="A_NRPS"/>
    <property type="match status" value="2"/>
</dbReference>
<dbReference type="GeneID" id="66858498"/>
<keyword evidence="9" id="KW-1185">Reference proteome</keyword>
<gene>
    <name evidence="8" type="primary">lgrB4</name>
    <name evidence="8" type="ORF">SRIMR7_09680</name>
</gene>
<dbReference type="Gene3D" id="1.10.1200.10">
    <property type="entry name" value="ACP-like"/>
    <property type="match status" value="3"/>
</dbReference>
<dbReference type="Gene3D" id="2.30.38.10">
    <property type="entry name" value="Luciferase, Domain 3"/>
    <property type="match status" value="3"/>
</dbReference>
<feature type="compositionally biased region" description="Basic and acidic residues" evidence="6">
    <location>
        <begin position="1002"/>
        <end position="1015"/>
    </location>
</feature>
<sequence>MGEQMNGGQPLSPDELLERRLAGRADAAAGAPGDLRALGDLPDAPLSFGQERLWFLHEFQPGSVEYTSSIALRMTGPLRVDALRGALGGLVARHEPLRTTFATTDGRAHQVVRPAAVPEIQRADLGGLPAGEREAELDRLLRAELGTPFDLAAGPVLRVLLVALGSGPDGAQEHVLFLNMHHIAADGWSKGVLLAELGELYAAALEEREADLAPLPVSYRDYAVWQREHCTEAELDAQLEYWKTELDGVPALEMPTDRPRPMVRTTVGALHTFAVPRGVAEGLDAVAARCGGTLFAVLTAATQVLLARHSGQRDVALGTVSVGRDRTELEPLVGFFVNTLVLRGRIEPDLPFDELVERTTDRIWDALGNQDVPFHRLVDALGTERDPSRTPLVQAALVLQNAPGGAPVFPGLRVTDFRPPSVSSIFDLTVEFAPDADGGLAGSVEYNTDLFDASTIEALCARLLVLLAGIAADAGRAVGDLPLLTDAEHTALTTGWTENRADYPADTPVHTLVSAQAAAAPDRIAVTGAGGGLTYRELDERSDRLARLLLDRGAAPGDHVAVCLPRGSEVVVAMLAVLKAGCAYVPIAADYPADRIAFLLEDTAAPLCLTERPLRDRLPDGSAKYLCLDEEAAALAALPAGGPQVTVGADTAAYVIYTSGSTGRPKGVVVEHRSIVRLISDPDYAPLAADDVVAQAADATFDAATFEIWGPLAVGARIAVIPKDVLLEPRSFARTLEEHGVTTLFLTTALFNQVVEVAPGAFGGLRHLLVGGEAQSPRRVAQLLAGERPDRFVNIYGPTETTTFATFQEIHSTDGVRALPIGRPIRNTTAYVLDERRRPVPPGSPGELYIGGPGVARGYLGRPELTEERFLPAPFSSVPGERVYRTGDRVRWLPDGTLDFLGRVDTQVKVRGYRIEPGEVEAVLEAHPAVAAALVVARTDGEHKRLVGYVRPQPGAALDTAELRTFAEARLPGYTVPSALVTLNEFPLTSNGKVDQRALPAPEERTEGRADHRAPADATEATLARVWSQVLGVGRVGATDNFFELGGDSILSIQVVARARQAGLVISSRDIFSRQTLADLARAATPVAETGTEEQAQDHGPAPLTPVQRWFFDHHTVRPAHFNQSVLLTLPADVDERALSKAFRHVVRRHDALRTRFTAVDGRLVQQGPGQDAPEPDIERITLGEAAPEEREAVLRQLSEAAQAGLAPERGELLRCLLFDRDAQDRPRLLLTVHHLAVDGVSWRILLDDLENAYRQAVSGAAIDLGGASTPYLTWARRLTEHAEQGGFQAEFDYWAEVAAVTTAGLPSDRTGRNTFGLTREVRAGLDERRTQQLLQDVPKVYRTQVNDILLTALGRALSRHTGQDRTLITLEGHGREEILPGTDISRTVGWFTSLFPLVLESPADRPWRDLVLGTKERLRAVPHRGFGYGPLRHLAADPAQREALAAGPRPQVSFNYLGQWSDGTVGSALYREQVFDYGQEHSPEEERPHLIDITGEVRGGRLTFTVYYSSERHARATAQALADGLAAALDELVEHCLRPGAGGAVPGDFPLVRLDQAAVDALVPPGSAVEDIYPLTPMQSGMLYHALNQPTGGAYFDQVSFLLEGVDDIRALGAAWQHAVDRNPALRTRLRWEGVPQPVQIVDREATLEVRYLDWTDTDAAGRKRRLEELTDAEQRAGIDLTRAPLMRVVLARERAGAVRVVWSFHHVVLDGWSTSHLFGDVFARYRALADGGTAPAAPEQRRPPFRDYVAWLGQQDPAAAEKHWRAALAGLYAPTPLPYGQSLPPGYQSESSAQVRVELTRAETEALTATVRAERLTLNTAVQGAWAMLLARHAGTEDVCFGSTVAGRPTGLAGSDAVVGNFLNTLPVRTRVTASDRLADWLRGLQEAQVAARDFEYAALGQIQGWSDVPRATALFHTVVVFENYPGNDTAAERNGLWLRELSAVDTTSFPLDLTAFTDDGELVVQLSYDPALYGQAQAESLADQLLTLLNGLAADPGQQVGDVPMLSLGERDRVVHEWNRVTVPWQELCLHELVAEHARRTPDADAVVFEGQVIGYAALEARANQLAHHLMDRGVGPETVVGICVERGPDMVTAALAVLKAGGAFLPLDPGHPAERHRQVLRDSAAALLLTQNAVADRLPLCDATVLRLDGEWDAIGQWPTHAPAVEVAPDSLAYVIYTSGSTGRPKGVMVEHRSLSQAVAAWGRVYGVEDRPARQLNLASMAFDVFVSDLGHALAHGGTLVISPSAVTTDPPRLFELMERAGITHLETVPSLIGALLEEAERTGRAFPPLRCLVVGSDNWRTEDCRRLLDRVSPGTTVLNSYGVTEATVESSVFRAERETLPATASVPIGRPIPGARMYVLDAGLRPVPAGVVGELFIGGPGVARGYLNRPDLTEERFLRDPFALDAESARLYRTGDRARFLPGGDIEFLGRSDDQVKIRGFRVELAEIESAVQRFPGIADAAAAIRAEAGGSGLTCYVVPVAGAEPDLASLREQLGGLLPRHMVPQVFVPLERLPLNANGKVDRRALPAPPAPAERPAARTAPRTPAEETLAAVWAEVFRVPAVGVEDNFFDLGGDSILSIQVVSRAREAGLKVSSQDIFSHQTVAELASAVAARTPEEKADVSTEPVVGKVPLTPIQRAFFRRHTIAPHHSTMSVLAELTEPPSEDALRAALDALLDHHDALRTRFTSLYGRRQQEIPAPGDRWPLERIALGDAGDEAVEKAAAAAQGGLDLAEGPLVRALLFDRGERPPLLFLTAHHLVVDAVSWQVLLADLERGYRQAADGGPVDLGPKGTSFLQWSRRLSEHTAAGGFDAELDHWAGVAQRAEAGIPADAAGTPSVASAASVRVSLGAADTEALLREVPSVYRTQVNDVLLSALGRVLADWTGRDSVLVDLEGHGREELFDGLEVGATVGWFTSSFPVALDTSAGDDWGALLRSVKEQLRAVPGRGIGYGALRHLSPAGAPAEVLAEGPQAQVSFNYLGQLTGAPGRDGALLRDVRLGFGTELSPAEKLEYGLDIVAWVRDGQLEFELFHSTEVHHASTVERLGDALLTALRGLVAHCRDVSGAAAGATPSDFPLARVEQQLLDKLAADGGPPADLYPVTPMQHGLLFHSLTEEGDSVYVGQLSFVLEGGVDTDAFAAAWQRAAERTPMLRTAVTWEETAEPLQVVRERVQVPVERRDHSALSEGDAAQALESFLAEDRARGIDLTAAPLMRLTLISEPDGGLRVVWTSHHLLLDGWSTAELISDVLDHYLLLTGHERPEPAARPPFRDYVEWLGRQDLAEAERYWKQLLDGFTAPTPLPVDHRSQDTVRAGTEAAARFQLDAETTARLDALARQHRLTTNTLAQGAWALLLSRYAGEQEVCFGSAVSGRPADLPGAESMIGLFISNLPVRATVQDDRPLLDWLADLQRGQVAARQHEYVSLAQIRGWADLPAGVDLFDSYVVFENYPYDGEMGAEGGLRIRDVRSHEPTSYAMVLAVFAGDRLSFRLAYDPALFEERTAARVTADLRALLEDIARDPHRTPREFDALSEGHRAELLTRHNATGTELLSELPVARQFAAQAARTPEATALVHEGGRLSFGELDRRANRLAHHLVSLGAGPEETVAVCLDRGADLIVSLLAVLKAGAVYAPLDPAAPERRTAYLLEDIRPRLLVTGGPVAAALPAVPDTTTVVRPDADRQAVAARPDTAPEVSVAPGDAAYVIHTSGSTGRPKGVVVEHRGLANLLDSHRRTVFGPLQETNGGAPLRVAHLAPASFDASWNPVLWLVAGHELHLVPDAVRRDAHALTAYRAAERIDFLQTTPSYFQQLAETGLLADGDHPLRGVALGGEAISEGLWESLRSRKDLISFNFYGPTEATVDALITRVSDSPVPVLGRPVQNTRAYVLDAAGHLAPVGAPGELHLAGDGLARGYLNRPELTERAFFPAPFDPAERLYRTGDRVRRLSDGRIEFLGRVDDQVKLRGHRIEPGEICATLDGHPAVAESVVVVRGEGDRRQLVAYFTHRGAGDAVPTAPELAGFLAERLPAYLVPAAFVALDAFPLTRHGKVDRDALPEPEAGRADDAGRVAPRNETERLVAQIWAETLGVADVGAHDSFFELGGQSLTSVKALTRIRKTFGVRLAFRSLLDTPTVSGVAQMIEDSLLEQLEKEAAEAAGDAVPAAE</sequence>
<protein>
    <submittedName>
        <fullName evidence="8">Linear gramicidin synthase subunit B</fullName>
    </submittedName>
</protein>
<reference evidence="8 9" key="1">
    <citation type="submission" date="2022-03" db="EMBL/GenBank/DDBJ databases">
        <title>Complete genome of Streptomyces rimosus ssp. rimosus R7 (=ATCC 10970).</title>
        <authorList>
            <person name="Beganovic S."/>
            <person name="Ruckert C."/>
            <person name="Busche T."/>
            <person name="Kalinowski J."/>
            <person name="Wittmann C."/>
        </authorList>
    </citation>
    <scope>NUCLEOTIDE SEQUENCE [LARGE SCALE GENOMIC DNA]</scope>
    <source>
        <strain evidence="8 9">R7</strain>
    </source>
</reference>
<dbReference type="CDD" id="cd19531">
    <property type="entry name" value="LCL_NRPS-like"/>
    <property type="match status" value="1"/>
</dbReference>
<dbReference type="Pfam" id="PF13193">
    <property type="entry name" value="AMP-binding_C"/>
    <property type="match status" value="3"/>
</dbReference>
<comment type="cofactor">
    <cofactor evidence="1">
        <name>pantetheine 4'-phosphate</name>
        <dbReference type="ChEBI" id="CHEBI:47942"/>
    </cofactor>
</comment>
<evidence type="ECO:0000256" key="6">
    <source>
        <dbReference type="SAM" id="MobiDB-lite"/>
    </source>
</evidence>
<dbReference type="CDD" id="cd19543">
    <property type="entry name" value="DCL_NRPS"/>
    <property type="match status" value="2"/>
</dbReference>
<feature type="region of interest" description="Disordered" evidence="6">
    <location>
        <begin position="2527"/>
        <end position="2550"/>
    </location>
</feature>
<dbReference type="RefSeq" id="WP_003983583.1">
    <property type="nucleotide sequence ID" value="NZ_CP043497.1"/>
</dbReference>
<keyword evidence="4" id="KW-0677">Repeat</keyword>
<dbReference type="InterPro" id="IPR009081">
    <property type="entry name" value="PP-bd_ACP"/>
</dbReference>
<dbReference type="NCBIfam" id="TIGR01720">
    <property type="entry name" value="NRPS-para261"/>
    <property type="match status" value="2"/>
</dbReference>